<evidence type="ECO:0000313" key="1">
    <source>
        <dbReference type="EMBL" id="CAG8649981.1"/>
    </source>
</evidence>
<evidence type="ECO:0000313" key="2">
    <source>
        <dbReference type="Proteomes" id="UP000789375"/>
    </source>
</evidence>
<dbReference type="Proteomes" id="UP000789375">
    <property type="component" value="Unassembled WGS sequence"/>
</dbReference>
<dbReference type="AlphaFoldDB" id="A0A9N9H633"/>
<organism evidence="1 2">
    <name type="scientific">Funneliformis mosseae</name>
    <name type="common">Endomycorrhizal fungus</name>
    <name type="synonym">Glomus mosseae</name>
    <dbReference type="NCBI Taxonomy" id="27381"/>
    <lineage>
        <taxon>Eukaryota</taxon>
        <taxon>Fungi</taxon>
        <taxon>Fungi incertae sedis</taxon>
        <taxon>Mucoromycota</taxon>
        <taxon>Glomeromycotina</taxon>
        <taxon>Glomeromycetes</taxon>
        <taxon>Glomerales</taxon>
        <taxon>Glomeraceae</taxon>
        <taxon>Funneliformis</taxon>
    </lineage>
</organism>
<accession>A0A9N9H633</accession>
<comment type="caution">
    <text evidence="1">The sequence shown here is derived from an EMBL/GenBank/DDBJ whole genome shotgun (WGS) entry which is preliminary data.</text>
</comment>
<dbReference type="EMBL" id="CAJVPP010004442">
    <property type="protein sequence ID" value="CAG8649981.1"/>
    <property type="molecule type" value="Genomic_DNA"/>
</dbReference>
<protein>
    <submittedName>
        <fullName evidence="1">12384_t:CDS:1</fullName>
    </submittedName>
</protein>
<sequence length="104" mass="12371">MEKLQSKLATTELVTKYKEESKEETGKARSNWQYLEELNELFDNRENVKPDYLVFSMLPLMIITNVLDELNAFKETKKLAIEIEREKLNWEKKNSKKSRNLDSN</sequence>
<keyword evidence="2" id="KW-1185">Reference proteome</keyword>
<proteinExistence type="predicted"/>
<reference evidence="1" key="1">
    <citation type="submission" date="2021-06" db="EMBL/GenBank/DDBJ databases">
        <authorList>
            <person name="Kallberg Y."/>
            <person name="Tangrot J."/>
            <person name="Rosling A."/>
        </authorList>
    </citation>
    <scope>NUCLEOTIDE SEQUENCE</scope>
    <source>
        <strain evidence="1">87-6 pot B 2015</strain>
    </source>
</reference>
<name>A0A9N9H633_FUNMO</name>
<gene>
    <name evidence="1" type="ORF">FMOSSE_LOCUS11426</name>
</gene>